<dbReference type="InterPro" id="IPR007922">
    <property type="entry name" value="DciA-like"/>
</dbReference>
<accession>A0A2G6K695</accession>
<dbReference type="Proteomes" id="UP000230914">
    <property type="component" value="Unassembled WGS sequence"/>
</dbReference>
<dbReference type="PANTHER" id="PTHR36456:SF1">
    <property type="entry name" value="UPF0232 PROTEIN SCO3875"/>
    <property type="match status" value="1"/>
</dbReference>
<dbReference type="EMBL" id="PDSL01000107">
    <property type="protein sequence ID" value="PIE31193.1"/>
    <property type="molecule type" value="Genomic_DNA"/>
</dbReference>
<evidence type="ECO:0000313" key="2">
    <source>
        <dbReference type="Proteomes" id="UP000230914"/>
    </source>
</evidence>
<sequence length="102" mass="10786">MTSQDRDPVSISESVNSVVNALFGPGGASVGGVFGQWEEVVGDQVAAHVRPIRLDGTHLVVEVDDPAWATQVEFLSSTIISRVSEVVGATIDRIEITVGRPT</sequence>
<gene>
    <name evidence="1" type="ORF">CSA55_06220</name>
</gene>
<evidence type="ECO:0000313" key="1">
    <source>
        <dbReference type="EMBL" id="PIE31193.1"/>
    </source>
</evidence>
<proteinExistence type="predicted"/>
<comment type="caution">
    <text evidence="1">The sequence shown here is derived from an EMBL/GenBank/DDBJ whole genome shotgun (WGS) entry which is preliminary data.</text>
</comment>
<organism evidence="1 2">
    <name type="scientific">Ilumatobacter coccineus</name>
    <dbReference type="NCBI Taxonomy" id="467094"/>
    <lineage>
        <taxon>Bacteria</taxon>
        <taxon>Bacillati</taxon>
        <taxon>Actinomycetota</taxon>
        <taxon>Acidimicrobiia</taxon>
        <taxon>Acidimicrobiales</taxon>
        <taxon>Ilumatobacteraceae</taxon>
        <taxon>Ilumatobacter</taxon>
    </lineage>
</organism>
<name>A0A2G6K695_9ACTN</name>
<dbReference type="AlphaFoldDB" id="A0A2G6K695"/>
<protein>
    <recommendedName>
        <fullName evidence="3">DUF721 domain-containing protein</fullName>
    </recommendedName>
</protein>
<dbReference type="Pfam" id="PF05258">
    <property type="entry name" value="DciA"/>
    <property type="match status" value="1"/>
</dbReference>
<dbReference type="PANTHER" id="PTHR36456">
    <property type="entry name" value="UPF0232 PROTEIN SCO3875"/>
    <property type="match status" value="1"/>
</dbReference>
<reference evidence="1 2" key="1">
    <citation type="submission" date="2017-10" db="EMBL/GenBank/DDBJ databases">
        <title>Novel microbial diversity and functional potential in the marine mammal oral microbiome.</title>
        <authorList>
            <person name="Dudek N.K."/>
            <person name="Sun C.L."/>
            <person name="Burstein D."/>
            <person name="Kantor R.S."/>
            <person name="Aliaga Goltsman D.S."/>
            <person name="Bik E.M."/>
            <person name="Thomas B.C."/>
            <person name="Banfield J.F."/>
            <person name="Relman D.A."/>
        </authorList>
    </citation>
    <scope>NUCLEOTIDE SEQUENCE [LARGE SCALE GENOMIC DNA]</scope>
    <source>
        <strain evidence="1">DOLJORAL78_61_10</strain>
    </source>
</reference>
<evidence type="ECO:0008006" key="3">
    <source>
        <dbReference type="Google" id="ProtNLM"/>
    </source>
</evidence>